<evidence type="ECO:0000313" key="3">
    <source>
        <dbReference type="EMBL" id="GCE02365.1"/>
    </source>
</evidence>
<dbReference type="AlphaFoldDB" id="A0A401Z6A1"/>
<evidence type="ECO:0000256" key="2">
    <source>
        <dbReference type="SAM" id="Phobius"/>
    </source>
</evidence>
<dbReference type="RefSeq" id="WP_160161879.1">
    <property type="nucleotide sequence ID" value="NZ_BIFH01000062.1"/>
</dbReference>
<keyword evidence="4" id="KW-1185">Reference proteome</keyword>
<feature type="transmembrane region" description="Helical" evidence="2">
    <location>
        <begin position="26"/>
        <end position="46"/>
    </location>
</feature>
<gene>
    <name evidence="3" type="ORF">EHYA_10142</name>
</gene>
<dbReference type="Proteomes" id="UP000286931">
    <property type="component" value="Unassembled WGS sequence"/>
</dbReference>
<name>A0A401Z6A1_9ACTN</name>
<keyword evidence="2" id="KW-0472">Membrane</keyword>
<proteinExistence type="predicted"/>
<keyword evidence="2" id="KW-0812">Transmembrane</keyword>
<accession>A0A401Z6A1</accession>
<evidence type="ECO:0000313" key="4">
    <source>
        <dbReference type="Proteomes" id="UP000286931"/>
    </source>
</evidence>
<feature type="compositionally biased region" description="Pro residues" evidence="1">
    <location>
        <begin position="1"/>
        <end position="10"/>
    </location>
</feature>
<sequence length="48" mass="5247">MSENPPPGDSAPPDTTTPRDGRRLRLVTTVWAVLMALAIVMIVLMLRS</sequence>
<comment type="caution">
    <text evidence="3">The sequence shown here is derived from an EMBL/GenBank/DDBJ whole genome shotgun (WGS) entry which is preliminary data.</text>
</comment>
<reference evidence="3 4" key="1">
    <citation type="submission" date="2018-12" db="EMBL/GenBank/DDBJ databases">
        <title>Draft genome sequence of Embleya hyalina NBRC 13850T.</title>
        <authorList>
            <person name="Komaki H."/>
            <person name="Hosoyama A."/>
            <person name="Kimura A."/>
            <person name="Ichikawa N."/>
            <person name="Tamura T."/>
        </authorList>
    </citation>
    <scope>NUCLEOTIDE SEQUENCE [LARGE SCALE GENOMIC DNA]</scope>
    <source>
        <strain evidence="3 4">NBRC 13850</strain>
    </source>
</reference>
<dbReference type="EMBL" id="BIFH01000062">
    <property type="protein sequence ID" value="GCE02365.1"/>
    <property type="molecule type" value="Genomic_DNA"/>
</dbReference>
<protein>
    <submittedName>
        <fullName evidence="3">Uncharacterized protein</fullName>
    </submittedName>
</protein>
<organism evidence="3 4">
    <name type="scientific">Embleya hyalina</name>
    <dbReference type="NCBI Taxonomy" id="516124"/>
    <lineage>
        <taxon>Bacteria</taxon>
        <taxon>Bacillati</taxon>
        <taxon>Actinomycetota</taxon>
        <taxon>Actinomycetes</taxon>
        <taxon>Kitasatosporales</taxon>
        <taxon>Streptomycetaceae</taxon>
        <taxon>Embleya</taxon>
    </lineage>
</organism>
<keyword evidence="2" id="KW-1133">Transmembrane helix</keyword>
<evidence type="ECO:0000256" key="1">
    <source>
        <dbReference type="SAM" id="MobiDB-lite"/>
    </source>
</evidence>
<feature type="region of interest" description="Disordered" evidence="1">
    <location>
        <begin position="1"/>
        <end position="22"/>
    </location>
</feature>